<feature type="domain" description="Smf/DprA SLOG" evidence="2">
    <location>
        <begin position="60"/>
        <end position="264"/>
    </location>
</feature>
<evidence type="ECO:0000259" key="3">
    <source>
        <dbReference type="Pfam" id="PF17782"/>
    </source>
</evidence>
<dbReference type="Gene3D" id="3.40.50.450">
    <property type="match status" value="1"/>
</dbReference>
<evidence type="ECO:0000313" key="5">
    <source>
        <dbReference type="Proteomes" id="UP000179242"/>
    </source>
</evidence>
<dbReference type="AlphaFoldDB" id="A0A1F4U906"/>
<evidence type="ECO:0000259" key="2">
    <source>
        <dbReference type="Pfam" id="PF02481"/>
    </source>
</evidence>
<organism evidence="4 5">
    <name type="scientific">candidate division WOR-1 bacterium RIFOXYC2_FULL_46_14</name>
    <dbReference type="NCBI Taxonomy" id="1802587"/>
    <lineage>
        <taxon>Bacteria</taxon>
        <taxon>Bacillati</taxon>
        <taxon>Saganbacteria</taxon>
    </lineage>
</organism>
<comment type="similarity">
    <text evidence="1">Belongs to the DprA/Smf family.</text>
</comment>
<dbReference type="Pfam" id="PF17782">
    <property type="entry name" value="WHD_DprA"/>
    <property type="match status" value="1"/>
</dbReference>
<gene>
    <name evidence="4" type="ORF">A2438_00540</name>
</gene>
<dbReference type="PANTHER" id="PTHR43022">
    <property type="entry name" value="PROTEIN SMF"/>
    <property type="match status" value="1"/>
</dbReference>
<dbReference type="GO" id="GO:0009294">
    <property type="term" value="P:DNA-mediated transformation"/>
    <property type="evidence" value="ECO:0007669"/>
    <property type="project" value="InterPro"/>
</dbReference>
<dbReference type="InterPro" id="IPR041614">
    <property type="entry name" value="DprA_WH"/>
</dbReference>
<evidence type="ECO:0000256" key="1">
    <source>
        <dbReference type="ARBA" id="ARBA00006525"/>
    </source>
</evidence>
<feature type="domain" description="DprA winged helix" evidence="3">
    <location>
        <begin position="286"/>
        <end position="338"/>
    </location>
</feature>
<dbReference type="EMBL" id="MEUJ01000002">
    <property type="protein sequence ID" value="OGC40773.1"/>
    <property type="molecule type" value="Genomic_DNA"/>
</dbReference>
<evidence type="ECO:0000313" key="4">
    <source>
        <dbReference type="EMBL" id="OGC40773.1"/>
    </source>
</evidence>
<dbReference type="SUPFAM" id="SSF102405">
    <property type="entry name" value="MCP/YpsA-like"/>
    <property type="match status" value="1"/>
</dbReference>
<dbReference type="Pfam" id="PF02481">
    <property type="entry name" value="DNA_processg_A"/>
    <property type="match status" value="1"/>
</dbReference>
<dbReference type="NCBIfam" id="TIGR00732">
    <property type="entry name" value="dprA"/>
    <property type="match status" value="1"/>
</dbReference>
<dbReference type="InterPro" id="IPR057666">
    <property type="entry name" value="DrpA_SLOG"/>
</dbReference>
<name>A0A1F4U906_UNCSA</name>
<dbReference type="Gene3D" id="1.10.10.10">
    <property type="entry name" value="Winged helix-like DNA-binding domain superfamily/Winged helix DNA-binding domain"/>
    <property type="match status" value="1"/>
</dbReference>
<dbReference type="Proteomes" id="UP000179242">
    <property type="component" value="Unassembled WGS sequence"/>
</dbReference>
<protein>
    <submittedName>
        <fullName evidence="4">DNA protecting protein DprA</fullName>
    </submittedName>
</protein>
<sequence length="344" mass="37707">MHPRLKYYLALSHVDKIGPVKARQLIEKTGSIEAACSMVETDFSWVEAEIERADEKGIKIYCAEDEDYPENLKNIYDPPLALYVKGDILPQDKKALAIVGTRAATSYGHEIAGTLARELSSYGITIVSGLALGIDAAAHAAATRTIAVFGAGVNQVYPPSNRKLADQILTKGAWVSEFPIGMTPEKWTFPQRNRIISGLSLGVIVVEGEEDSGALITAKIAAEQGREVFAVPGNIQNIKTRGPHSLIKQGAKLVETTDDILEELKMILPERVESRKAIVEIRDYSNLNEKERKIIDCIIREPKHIDKIAEEIGFSASETGGLLAMLEIKKTIKQLPGKFFAVCP</sequence>
<accession>A0A1F4U906</accession>
<dbReference type="PANTHER" id="PTHR43022:SF1">
    <property type="entry name" value="PROTEIN SMF"/>
    <property type="match status" value="1"/>
</dbReference>
<proteinExistence type="inferred from homology"/>
<comment type="caution">
    <text evidence="4">The sequence shown here is derived from an EMBL/GenBank/DDBJ whole genome shotgun (WGS) entry which is preliminary data.</text>
</comment>
<dbReference type="InterPro" id="IPR003488">
    <property type="entry name" value="DprA"/>
</dbReference>
<dbReference type="InterPro" id="IPR036388">
    <property type="entry name" value="WH-like_DNA-bd_sf"/>
</dbReference>
<reference evidence="4 5" key="1">
    <citation type="journal article" date="2016" name="Nat. Commun.">
        <title>Thousands of microbial genomes shed light on interconnected biogeochemical processes in an aquifer system.</title>
        <authorList>
            <person name="Anantharaman K."/>
            <person name="Brown C.T."/>
            <person name="Hug L.A."/>
            <person name="Sharon I."/>
            <person name="Castelle C.J."/>
            <person name="Probst A.J."/>
            <person name="Thomas B.C."/>
            <person name="Singh A."/>
            <person name="Wilkins M.J."/>
            <person name="Karaoz U."/>
            <person name="Brodie E.L."/>
            <person name="Williams K.H."/>
            <person name="Hubbard S.S."/>
            <person name="Banfield J.F."/>
        </authorList>
    </citation>
    <scope>NUCLEOTIDE SEQUENCE [LARGE SCALE GENOMIC DNA]</scope>
</reference>